<dbReference type="AlphaFoldDB" id="A0AAQ3QRH8"/>
<gene>
    <name evidence="4" type="ORF">RZN69_22240</name>
</gene>
<dbReference type="Pfam" id="PF00326">
    <property type="entry name" value="Peptidase_S9"/>
    <property type="match status" value="1"/>
</dbReference>
<dbReference type="Proteomes" id="UP001304300">
    <property type="component" value="Chromosome"/>
</dbReference>
<evidence type="ECO:0000313" key="5">
    <source>
        <dbReference type="Proteomes" id="UP001304300"/>
    </source>
</evidence>
<feature type="domain" description="Peptidase S9 prolyl oligopeptidase catalytic" evidence="2">
    <location>
        <begin position="252"/>
        <end position="366"/>
    </location>
</feature>
<feature type="transmembrane region" description="Helical" evidence="1">
    <location>
        <begin position="27"/>
        <end position="49"/>
    </location>
</feature>
<evidence type="ECO:0000256" key="1">
    <source>
        <dbReference type="SAM" id="Phobius"/>
    </source>
</evidence>
<keyword evidence="1" id="KW-0812">Transmembrane</keyword>
<dbReference type="Pfam" id="PF13828">
    <property type="entry name" value="DUF4190"/>
    <property type="match status" value="1"/>
</dbReference>
<keyword evidence="5" id="KW-1185">Reference proteome</keyword>
<dbReference type="InterPro" id="IPR029058">
    <property type="entry name" value="AB_hydrolase_fold"/>
</dbReference>
<keyword evidence="1" id="KW-0472">Membrane</keyword>
<accession>A0AAQ3QRH8</accession>
<sequence length="410" mass="44542">MAIQNPNSLPPVLPSQPDNSRLCKMGIGSLVLSVLGIMSFGVTAIFGIIFGHVAHSRIKKSNGMLRGKFYAVTALILGYGFVAMNAFVLYNIVNHVKKSPNEKFTLSTSHPPVFRNYQTAGQSTTIDGITVYQFQTAGSKPGERMQLRVYLPAGSDTAKPHSLPCVLVAPAGTNLLSGASLGPLDDTAYHDEALPYAKSGLVTVLYSIDGAEEDFEVELEGRDADSREMALMERQYDAFKDAKAGLLNSRNALEFVLSQLPMVDDTEIYAAGHSSAGTLALLFAMHEPRLAGCLAYAPCVDVTAFHEEIINEPFVSIILPGVKTFLQRSSPITHVDQLGCPLFFFHAADDGIVTRESIQPFITKAQSLPNGPEVTVELPDSGDHYYSMIDQGIPSGIEWIQSRVKTEERK</sequence>
<dbReference type="Gene3D" id="3.40.50.1820">
    <property type="entry name" value="alpha/beta hydrolase"/>
    <property type="match status" value="1"/>
</dbReference>
<dbReference type="InterPro" id="IPR025241">
    <property type="entry name" value="DUF4190"/>
</dbReference>
<reference evidence="4 5" key="1">
    <citation type="submission" date="2023-10" db="EMBL/GenBank/DDBJ databases">
        <title>Rubellicoccus peritrichatus gen. nov., sp. nov., isolated from an algae of coral reef tank.</title>
        <authorList>
            <person name="Luo J."/>
        </authorList>
    </citation>
    <scope>NUCLEOTIDE SEQUENCE [LARGE SCALE GENOMIC DNA]</scope>
    <source>
        <strain evidence="4 5">CR14</strain>
    </source>
</reference>
<organism evidence="4 5">
    <name type="scientific">Rubellicoccus peritrichatus</name>
    <dbReference type="NCBI Taxonomy" id="3080537"/>
    <lineage>
        <taxon>Bacteria</taxon>
        <taxon>Pseudomonadati</taxon>
        <taxon>Verrucomicrobiota</taxon>
        <taxon>Opitutia</taxon>
        <taxon>Puniceicoccales</taxon>
        <taxon>Cerasicoccaceae</taxon>
        <taxon>Rubellicoccus</taxon>
    </lineage>
</organism>
<feature type="transmembrane region" description="Helical" evidence="1">
    <location>
        <begin position="69"/>
        <end position="93"/>
    </location>
</feature>
<proteinExistence type="predicted"/>
<feature type="domain" description="DUF4190" evidence="3">
    <location>
        <begin position="25"/>
        <end position="84"/>
    </location>
</feature>
<protein>
    <submittedName>
        <fullName evidence="4">DUF4190 domain-containing protein</fullName>
    </submittedName>
</protein>
<evidence type="ECO:0000259" key="3">
    <source>
        <dbReference type="Pfam" id="PF13828"/>
    </source>
</evidence>
<dbReference type="SUPFAM" id="SSF53474">
    <property type="entry name" value="alpha/beta-Hydrolases"/>
    <property type="match status" value="1"/>
</dbReference>
<dbReference type="RefSeq" id="WP_317833813.1">
    <property type="nucleotide sequence ID" value="NZ_CP136920.1"/>
</dbReference>
<keyword evidence="1" id="KW-1133">Transmembrane helix</keyword>
<dbReference type="EMBL" id="CP136920">
    <property type="protein sequence ID" value="WOO41348.1"/>
    <property type="molecule type" value="Genomic_DNA"/>
</dbReference>
<evidence type="ECO:0000313" key="4">
    <source>
        <dbReference type="EMBL" id="WOO41348.1"/>
    </source>
</evidence>
<dbReference type="GO" id="GO:0008236">
    <property type="term" value="F:serine-type peptidase activity"/>
    <property type="evidence" value="ECO:0007669"/>
    <property type="project" value="InterPro"/>
</dbReference>
<evidence type="ECO:0000259" key="2">
    <source>
        <dbReference type="Pfam" id="PF00326"/>
    </source>
</evidence>
<dbReference type="InterPro" id="IPR001375">
    <property type="entry name" value="Peptidase_S9_cat"/>
</dbReference>
<name>A0AAQ3QRH8_9BACT</name>
<dbReference type="GO" id="GO:0006508">
    <property type="term" value="P:proteolysis"/>
    <property type="evidence" value="ECO:0007669"/>
    <property type="project" value="InterPro"/>
</dbReference>